<dbReference type="Proteomes" id="UP000677016">
    <property type="component" value="Unassembled WGS sequence"/>
</dbReference>
<evidence type="ECO:0000313" key="4">
    <source>
        <dbReference type="Proteomes" id="UP000677016"/>
    </source>
</evidence>
<comment type="similarity">
    <text evidence="1">Belongs to the YciI family.</text>
</comment>
<accession>A0A941D9N0</accession>
<comment type="caution">
    <text evidence="3">The sequence shown here is derived from an EMBL/GenBank/DDBJ whole genome shotgun (WGS) entry which is preliminary data.</text>
</comment>
<dbReference type="SUPFAM" id="SSF54909">
    <property type="entry name" value="Dimeric alpha+beta barrel"/>
    <property type="match status" value="1"/>
</dbReference>
<dbReference type="InterPro" id="IPR005545">
    <property type="entry name" value="YCII"/>
</dbReference>
<organism evidence="3 4">
    <name type="scientific">Phycicoccus avicenniae</name>
    <dbReference type="NCBI Taxonomy" id="2828860"/>
    <lineage>
        <taxon>Bacteria</taxon>
        <taxon>Bacillati</taxon>
        <taxon>Actinomycetota</taxon>
        <taxon>Actinomycetes</taxon>
        <taxon>Micrococcales</taxon>
        <taxon>Intrasporangiaceae</taxon>
        <taxon>Phycicoccus</taxon>
    </lineage>
</organism>
<evidence type="ECO:0000259" key="2">
    <source>
        <dbReference type="Pfam" id="PF03795"/>
    </source>
</evidence>
<feature type="domain" description="YCII-related" evidence="2">
    <location>
        <begin position="15"/>
        <end position="99"/>
    </location>
</feature>
<protein>
    <recommendedName>
        <fullName evidence="2">YCII-related domain-containing protein</fullName>
    </recommendedName>
</protein>
<name>A0A941D9N0_9MICO</name>
<gene>
    <name evidence="3" type="ORF">KC207_15260</name>
</gene>
<dbReference type="AlphaFoldDB" id="A0A941D9N0"/>
<keyword evidence="4" id="KW-1185">Reference proteome</keyword>
<dbReference type="Gene3D" id="3.30.70.1060">
    <property type="entry name" value="Dimeric alpha+beta barrel"/>
    <property type="match status" value="1"/>
</dbReference>
<dbReference type="InterPro" id="IPR011008">
    <property type="entry name" value="Dimeric_a/b-barrel"/>
</dbReference>
<sequence length="126" mass="13625">MSRHLVLLPAPEAEWARLPPEEHEKGMRSHQQFHRDLAAGGHSIVVAGPLTPSAEAVSMRPDGSGGALVTDGPFLESVEQMVGFYLVDSPDRDDLVRICTEFSARGELIELRDMVADGEHDHGGAS</sequence>
<dbReference type="PANTHER" id="PTHR35174:SF3">
    <property type="entry name" value="BLL7171 PROTEIN"/>
    <property type="match status" value="1"/>
</dbReference>
<dbReference type="PANTHER" id="PTHR35174">
    <property type="entry name" value="BLL7171 PROTEIN-RELATED"/>
    <property type="match status" value="1"/>
</dbReference>
<dbReference type="Pfam" id="PF03795">
    <property type="entry name" value="YCII"/>
    <property type="match status" value="1"/>
</dbReference>
<proteinExistence type="inferred from homology"/>
<reference evidence="3" key="1">
    <citation type="submission" date="2021-04" db="EMBL/GenBank/DDBJ databases">
        <title>Phycicoccus avicenniae sp. nov., a novel endophytic actinomycetes isolated from branch of Avicennia mariana.</title>
        <authorList>
            <person name="Tuo L."/>
        </authorList>
    </citation>
    <scope>NUCLEOTIDE SEQUENCE</scope>
    <source>
        <strain evidence="3">BSK3Z-2</strain>
    </source>
</reference>
<dbReference type="RefSeq" id="WP_211604177.1">
    <property type="nucleotide sequence ID" value="NZ_JAGSNF010000022.1"/>
</dbReference>
<dbReference type="EMBL" id="JAGSNF010000022">
    <property type="protein sequence ID" value="MBR7744654.1"/>
    <property type="molecule type" value="Genomic_DNA"/>
</dbReference>
<evidence type="ECO:0000313" key="3">
    <source>
        <dbReference type="EMBL" id="MBR7744654.1"/>
    </source>
</evidence>
<evidence type="ECO:0000256" key="1">
    <source>
        <dbReference type="ARBA" id="ARBA00007689"/>
    </source>
</evidence>